<sequence>MDRELVSAFDCEFSILGQHSHLKIHYETYDNFEYFQNVFDTASTYTHNNMLRVLVFFGGHNCILPHSHAKVLVRDLLTVVKYFHERGRSFGWLQLFNMVIVEGTLKLVGVCTFPFDNAHKTQDFHSIASIICFLYNHCGQSIPAEFVALITLFESEWQGVRWGKIVEVNSHRSKLMTFCQVTSQCSWLSCRRSCSRFSEHISLQDLSIDLVWRKECTSHTDQRRRRMDLLTVVKYFYDRGRSFGWLQLFNVVIVEGTLKLVGVGNFPLDNARKTQDSHSIASIIRFLYNHRGQSIPAEFVALITILESEWHGIRWGKIVDYSMLIYDHPSTWNISRRESFRRHICDWLSFLEDGLERDDYNYALQHLNLPWSLCNWQSRIPTGSPLAACLEYQGVHYNNSVVDLARFIRNAFGHLAVYSDEEKRMYLPCRSKKKKNVLPCIIQLVFGEQIAINLVVLVQVVLECLLDSGNEALIVYFGVSLVEEEVEVSGHGKVPISMSMKRKRTDVGSLSPPPPSKFDDSEVYLLYSLYDSPVRYVMYKLDTSAIGNDDDGGGNNLWRIPNCTPVFELPSEEYPRAMGSFALGPRIYLLGGEVERHRGVDIVCSGGRDAIYLSEKVYFYDTVVSSFFSSPLSVASPMGGGKKSPLAIQANGLVYVISGLPCTYYSERGPLFEVFNPRGGNEGEGEWSSLPRPPFYPRSCYNLSEGKRIISHAVVGQLICFFTAKKPVSDMGVVAVYAFDVLSCHWEHLHEYKTGFSKPPLRGAVMQVSDSAWVSRYVNSRSPISTFDLSANFGMVGRGVEGLEYCCLRMPPRAYGISYNLLDMRNGWFCLLNFCTVNETMPPYALRVLGDMGGIRALDEGKKYISTNVFRLVKRRKDKVSFCESRESSHWRGRTLSPPLDVPRDVSKAGGDIQVYGAEELRSSLFAAGVESFNTSYHLVGFFAM</sequence>
<organism evidence="1 2">
    <name type="scientific">Vaccinium darrowii</name>
    <dbReference type="NCBI Taxonomy" id="229202"/>
    <lineage>
        <taxon>Eukaryota</taxon>
        <taxon>Viridiplantae</taxon>
        <taxon>Streptophyta</taxon>
        <taxon>Embryophyta</taxon>
        <taxon>Tracheophyta</taxon>
        <taxon>Spermatophyta</taxon>
        <taxon>Magnoliopsida</taxon>
        <taxon>eudicotyledons</taxon>
        <taxon>Gunneridae</taxon>
        <taxon>Pentapetalae</taxon>
        <taxon>asterids</taxon>
        <taxon>Ericales</taxon>
        <taxon>Ericaceae</taxon>
        <taxon>Vaccinioideae</taxon>
        <taxon>Vaccinieae</taxon>
        <taxon>Vaccinium</taxon>
    </lineage>
</organism>
<protein>
    <submittedName>
        <fullName evidence="1">Uncharacterized protein</fullName>
    </submittedName>
</protein>
<evidence type="ECO:0000313" key="2">
    <source>
        <dbReference type="Proteomes" id="UP000828048"/>
    </source>
</evidence>
<gene>
    <name evidence="1" type="ORF">Vadar_007418</name>
</gene>
<comment type="caution">
    <text evidence="1">The sequence shown here is derived from an EMBL/GenBank/DDBJ whole genome shotgun (WGS) entry which is preliminary data.</text>
</comment>
<dbReference type="Proteomes" id="UP000828048">
    <property type="component" value="Chromosome 11"/>
</dbReference>
<keyword evidence="2" id="KW-1185">Reference proteome</keyword>
<reference evidence="1 2" key="1">
    <citation type="journal article" date="2021" name="Hortic Res">
        <title>High-quality reference genome and annotation aids understanding of berry development for evergreen blueberry (Vaccinium darrowii).</title>
        <authorList>
            <person name="Yu J."/>
            <person name="Hulse-Kemp A.M."/>
            <person name="Babiker E."/>
            <person name="Staton M."/>
        </authorList>
    </citation>
    <scope>NUCLEOTIDE SEQUENCE [LARGE SCALE GENOMIC DNA]</scope>
    <source>
        <strain evidence="2">cv. NJ 8807/NJ 8810</strain>
        <tissue evidence="1">Young leaf</tissue>
    </source>
</reference>
<name>A0ACB7YKY1_9ERIC</name>
<accession>A0ACB7YKY1</accession>
<dbReference type="EMBL" id="CM037161">
    <property type="protein sequence ID" value="KAH7853858.1"/>
    <property type="molecule type" value="Genomic_DNA"/>
</dbReference>
<evidence type="ECO:0000313" key="1">
    <source>
        <dbReference type="EMBL" id="KAH7853858.1"/>
    </source>
</evidence>
<proteinExistence type="predicted"/>